<dbReference type="InterPro" id="IPR029473">
    <property type="entry name" value="MOR2-PAG1_mid"/>
</dbReference>
<dbReference type="GO" id="GO:0000902">
    <property type="term" value="P:cell morphogenesis"/>
    <property type="evidence" value="ECO:0007669"/>
    <property type="project" value="InterPro"/>
</dbReference>
<dbReference type="AlphaFoldDB" id="A0AA38C638"/>
<accession>A0AA38C638</accession>
<gene>
    <name evidence="2" type="ORF">KI387_034820</name>
</gene>
<dbReference type="PANTHER" id="PTHR12295">
    <property type="entry name" value="FURRY-RELATED"/>
    <property type="match status" value="1"/>
</dbReference>
<reference evidence="2 3" key="1">
    <citation type="journal article" date="2021" name="Nat. Plants">
        <title>The Taxus genome provides insights into paclitaxel biosynthesis.</title>
        <authorList>
            <person name="Xiong X."/>
            <person name="Gou J."/>
            <person name="Liao Q."/>
            <person name="Li Y."/>
            <person name="Zhou Q."/>
            <person name="Bi G."/>
            <person name="Li C."/>
            <person name="Du R."/>
            <person name="Wang X."/>
            <person name="Sun T."/>
            <person name="Guo L."/>
            <person name="Liang H."/>
            <person name="Lu P."/>
            <person name="Wu Y."/>
            <person name="Zhang Z."/>
            <person name="Ro D.K."/>
            <person name="Shang Y."/>
            <person name="Huang S."/>
            <person name="Yan J."/>
        </authorList>
    </citation>
    <scope>NUCLEOTIDE SEQUENCE [LARGE SCALE GENOMIC DNA]</scope>
    <source>
        <strain evidence="2">Ta-2019</strain>
    </source>
</reference>
<evidence type="ECO:0000313" key="2">
    <source>
        <dbReference type="EMBL" id="KAH9290703.1"/>
    </source>
</evidence>
<dbReference type="Pfam" id="PF14228">
    <property type="entry name" value="MOR2-PAG1_mid"/>
    <property type="match status" value="1"/>
</dbReference>
<dbReference type="GO" id="GO:0005938">
    <property type="term" value="C:cell cortex"/>
    <property type="evidence" value="ECO:0007669"/>
    <property type="project" value="TreeGrafter"/>
</dbReference>
<organism evidence="2 3">
    <name type="scientific">Taxus chinensis</name>
    <name type="common">Chinese yew</name>
    <name type="synonym">Taxus wallichiana var. chinensis</name>
    <dbReference type="NCBI Taxonomy" id="29808"/>
    <lineage>
        <taxon>Eukaryota</taxon>
        <taxon>Viridiplantae</taxon>
        <taxon>Streptophyta</taxon>
        <taxon>Embryophyta</taxon>
        <taxon>Tracheophyta</taxon>
        <taxon>Spermatophyta</taxon>
        <taxon>Pinopsida</taxon>
        <taxon>Pinidae</taxon>
        <taxon>Conifers II</taxon>
        <taxon>Cupressales</taxon>
        <taxon>Taxaceae</taxon>
        <taxon>Taxus</taxon>
    </lineage>
</organism>
<keyword evidence="3" id="KW-1185">Reference proteome</keyword>
<name>A0AA38C638_TAXCH</name>
<evidence type="ECO:0000313" key="3">
    <source>
        <dbReference type="Proteomes" id="UP000824469"/>
    </source>
</evidence>
<protein>
    <recommendedName>
        <fullName evidence="1">Cell morphogenesis central region domain-containing protein</fullName>
    </recommendedName>
</protein>
<evidence type="ECO:0000259" key="1">
    <source>
        <dbReference type="Pfam" id="PF14228"/>
    </source>
</evidence>
<proteinExistence type="predicted"/>
<dbReference type="EMBL" id="JAHRHJ020003813">
    <property type="protein sequence ID" value="KAH9290703.1"/>
    <property type="molecule type" value="Genomic_DNA"/>
</dbReference>
<feature type="non-terminal residue" evidence="2">
    <location>
        <position position="1"/>
    </location>
</feature>
<dbReference type="Proteomes" id="UP000824469">
    <property type="component" value="Unassembled WGS sequence"/>
</dbReference>
<feature type="domain" description="Cell morphogenesis central region" evidence="1">
    <location>
        <begin position="2"/>
        <end position="176"/>
    </location>
</feature>
<comment type="caution">
    <text evidence="2">The sequence shown here is derived from an EMBL/GenBank/DDBJ whole genome shotgun (WGS) entry which is preliminary data.</text>
</comment>
<dbReference type="PANTHER" id="PTHR12295:SF30">
    <property type="entry name" value="PROTEIN FURRY"/>
    <property type="match status" value="1"/>
</dbReference>
<sequence length="182" mass="20780">YTALDLLRCVRALQNDIREYSPSEHGDKKLRNELEPTFVIDVLEETGDDIVQRCYWDSGRWYDLRRESDAVPADVTLQSILESHDKSRWARCLSELVKYAAELCPNAVQEARLEVTQRLGKITPSDLGGKALQSHDTENKLEQWQMYAMFACSCSPDSSEDVGFATAKKSISSDFSFIKSWF</sequence>
<dbReference type="GO" id="GO:0030427">
    <property type="term" value="C:site of polarized growth"/>
    <property type="evidence" value="ECO:0007669"/>
    <property type="project" value="TreeGrafter"/>
</dbReference>
<dbReference type="InterPro" id="IPR039867">
    <property type="entry name" value="Furry/Tao3/Mor2"/>
</dbReference>